<dbReference type="InterPro" id="IPR013766">
    <property type="entry name" value="Thioredoxin_domain"/>
</dbReference>
<proteinExistence type="predicted"/>
<protein>
    <submittedName>
        <fullName evidence="8">Redoxin</fullName>
    </submittedName>
</protein>
<feature type="chain" id="PRO_5002137476" evidence="6">
    <location>
        <begin position="22"/>
        <end position="195"/>
    </location>
</feature>
<dbReference type="Proteomes" id="UP000031327">
    <property type="component" value="Unassembled WGS sequence"/>
</dbReference>
<accession>A0A0C1QUK7</accession>
<evidence type="ECO:0000256" key="3">
    <source>
        <dbReference type="ARBA" id="ARBA00023002"/>
    </source>
</evidence>
<keyword evidence="3" id="KW-0560">Oxidoreductase</keyword>
<evidence type="ECO:0000259" key="7">
    <source>
        <dbReference type="PROSITE" id="PS51352"/>
    </source>
</evidence>
<dbReference type="GO" id="GO:0008379">
    <property type="term" value="F:thioredoxin peroxidase activity"/>
    <property type="evidence" value="ECO:0007669"/>
    <property type="project" value="InterPro"/>
</dbReference>
<dbReference type="PANTHER" id="PTHR43110:SF1">
    <property type="entry name" value="THIOL PEROXIDASE"/>
    <property type="match status" value="1"/>
</dbReference>
<dbReference type="InterPro" id="IPR036249">
    <property type="entry name" value="Thioredoxin-like_sf"/>
</dbReference>
<dbReference type="PROSITE" id="PS51352">
    <property type="entry name" value="THIOREDOXIN_2"/>
    <property type="match status" value="1"/>
</dbReference>
<dbReference type="SUPFAM" id="SSF52833">
    <property type="entry name" value="Thioredoxin-like"/>
    <property type="match status" value="1"/>
</dbReference>
<keyword evidence="4" id="KW-1015">Disulfide bond</keyword>
<comment type="caution">
    <text evidence="8">The sequence shown here is derived from an EMBL/GenBank/DDBJ whole genome shotgun (WGS) entry which is preliminary data.</text>
</comment>
<dbReference type="Pfam" id="PF08534">
    <property type="entry name" value="Redoxin"/>
    <property type="match status" value="1"/>
</dbReference>
<evidence type="ECO:0000313" key="8">
    <source>
        <dbReference type="EMBL" id="KID58607.1"/>
    </source>
</evidence>
<dbReference type="PROSITE" id="PS51257">
    <property type="entry name" value="PROKAR_LIPOPROTEIN"/>
    <property type="match status" value="1"/>
</dbReference>
<dbReference type="InterPro" id="IPR018219">
    <property type="entry name" value="Tpx_CS"/>
</dbReference>
<keyword evidence="6" id="KW-0732">Signal</keyword>
<dbReference type="PANTHER" id="PTHR43110">
    <property type="entry name" value="THIOL PEROXIDASE"/>
    <property type="match status" value="1"/>
</dbReference>
<evidence type="ECO:0000256" key="2">
    <source>
        <dbReference type="ARBA" id="ARBA00022862"/>
    </source>
</evidence>
<dbReference type="CDD" id="cd03014">
    <property type="entry name" value="PRX_Atyp2cys"/>
    <property type="match status" value="1"/>
</dbReference>
<evidence type="ECO:0000313" key="9">
    <source>
        <dbReference type="Proteomes" id="UP000031327"/>
    </source>
</evidence>
<dbReference type="EMBL" id="JWIC01000003">
    <property type="protein sequence ID" value="KID58607.1"/>
    <property type="molecule type" value="Genomic_DNA"/>
</dbReference>
<dbReference type="InterPro" id="IPR013740">
    <property type="entry name" value="Redoxin"/>
</dbReference>
<dbReference type="InterPro" id="IPR050455">
    <property type="entry name" value="Tpx_Peroxidase_subfamily"/>
</dbReference>
<dbReference type="NCBIfam" id="NF001808">
    <property type="entry name" value="PRK00522.1"/>
    <property type="match status" value="1"/>
</dbReference>
<dbReference type="InterPro" id="IPR002065">
    <property type="entry name" value="TPX"/>
</dbReference>
<organism evidence="8 9">
    <name type="scientific">Pseudoalteromonas luteoviolacea</name>
    <dbReference type="NCBI Taxonomy" id="43657"/>
    <lineage>
        <taxon>Bacteria</taxon>
        <taxon>Pseudomonadati</taxon>
        <taxon>Pseudomonadota</taxon>
        <taxon>Gammaproteobacteria</taxon>
        <taxon>Alteromonadales</taxon>
        <taxon>Pseudoalteromonadaceae</taxon>
        <taxon>Pseudoalteromonas</taxon>
    </lineage>
</organism>
<keyword evidence="2" id="KW-0049">Antioxidant</keyword>
<evidence type="ECO:0000256" key="5">
    <source>
        <dbReference type="ARBA" id="ARBA00023284"/>
    </source>
</evidence>
<reference evidence="8 9" key="1">
    <citation type="submission" date="2014-12" db="EMBL/GenBank/DDBJ databases">
        <title>Draft Genome Sequence of Pseudoalteromonas luteoviolacea HI1.</title>
        <authorList>
            <person name="Asahina A.Y."/>
            <person name="Hadfield M.G."/>
        </authorList>
    </citation>
    <scope>NUCLEOTIDE SEQUENCE [LARGE SCALE GENOMIC DNA]</scope>
    <source>
        <strain evidence="8 9">HI1</strain>
    </source>
</reference>
<gene>
    <name evidence="8" type="ORF">JF50_01630</name>
</gene>
<evidence type="ECO:0000256" key="1">
    <source>
        <dbReference type="ARBA" id="ARBA00022559"/>
    </source>
</evidence>
<dbReference type="OrthoDB" id="9781543at2"/>
<dbReference type="RefSeq" id="WP_039607779.1">
    <property type="nucleotide sequence ID" value="NZ_JWIC01000003.1"/>
</dbReference>
<evidence type="ECO:0000256" key="6">
    <source>
        <dbReference type="SAM" id="SignalP"/>
    </source>
</evidence>
<evidence type="ECO:0000256" key="4">
    <source>
        <dbReference type="ARBA" id="ARBA00023157"/>
    </source>
</evidence>
<keyword evidence="5" id="KW-0676">Redox-active center</keyword>
<dbReference type="AlphaFoldDB" id="A0A0C1QUK7"/>
<feature type="signal peptide" evidence="6">
    <location>
        <begin position="1"/>
        <end position="21"/>
    </location>
</feature>
<feature type="domain" description="Thioredoxin" evidence="7">
    <location>
        <begin position="47"/>
        <end position="195"/>
    </location>
</feature>
<dbReference type="Gene3D" id="3.40.30.10">
    <property type="entry name" value="Glutaredoxin"/>
    <property type="match status" value="1"/>
</dbReference>
<keyword evidence="1" id="KW-0575">Peroxidase</keyword>
<dbReference type="PROSITE" id="PS01265">
    <property type="entry name" value="TPX"/>
    <property type="match status" value="1"/>
</dbReference>
<sequence>MRRVPFITTALFAFSCFSVSATLDENQLDKGKVTAGGKPVTLLGSGVAIGDQAPNFKVVNGDFTPVSLSEFEGKAVLISVVPSLDTGICSLQTKYFNEKVASEYPNIAMLTISTDLPFAQKRFCKQEGVDKVQTLSDAVWRNFGEQYGLLIKDMGLLSRAVFILDKNHKVKYKQLISNLASEPNYDEVISTLKTL</sequence>
<name>A0A0C1QUK7_9GAMM</name>